<keyword evidence="3" id="KW-1185">Reference proteome</keyword>
<dbReference type="InterPro" id="IPR050266">
    <property type="entry name" value="AB_hydrolase_sf"/>
</dbReference>
<dbReference type="PANTHER" id="PTHR43798:SF33">
    <property type="entry name" value="HYDROLASE, PUTATIVE (AFU_ORTHOLOGUE AFUA_2G14860)-RELATED"/>
    <property type="match status" value="1"/>
</dbReference>
<keyword evidence="2" id="KW-0808">Transferase</keyword>
<dbReference type="Pfam" id="PF12697">
    <property type="entry name" value="Abhydrolase_6"/>
    <property type="match status" value="1"/>
</dbReference>
<dbReference type="GO" id="GO:0016020">
    <property type="term" value="C:membrane"/>
    <property type="evidence" value="ECO:0007669"/>
    <property type="project" value="TreeGrafter"/>
</dbReference>
<evidence type="ECO:0000313" key="3">
    <source>
        <dbReference type="Proteomes" id="UP000051587"/>
    </source>
</evidence>
<evidence type="ECO:0000259" key="1">
    <source>
        <dbReference type="Pfam" id="PF12697"/>
    </source>
</evidence>
<proteinExistence type="predicted"/>
<dbReference type="InterPro" id="IPR029058">
    <property type="entry name" value="AB_hydrolase_fold"/>
</dbReference>
<protein>
    <submittedName>
        <fullName evidence="2">Acetoin dehydrogenase E2 subunit dihydrolipoyllysine-residue acetyltransferase</fullName>
    </submittedName>
</protein>
<gene>
    <name evidence="2" type="ORF">TG4357_01029</name>
</gene>
<dbReference type="PANTHER" id="PTHR43798">
    <property type="entry name" value="MONOACYLGLYCEROL LIPASE"/>
    <property type="match status" value="1"/>
</dbReference>
<feature type="domain" description="AB hydrolase-1" evidence="1">
    <location>
        <begin position="35"/>
        <end position="254"/>
    </location>
</feature>
<reference evidence="2 3" key="1">
    <citation type="submission" date="2015-09" db="EMBL/GenBank/DDBJ databases">
        <authorList>
            <consortium name="Swine Surveillance"/>
        </authorList>
    </citation>
    <scope>NUCLEOTIDE SEQUENCE [LARGE SCALE GENOMIC DNA]</scope>
    <source>
        <strain evidence="2 3">CECT 4357</strain>
    </source>
</reference>
<dbReference type="EMBL" id="CYSA01000015">
    <property type="protein sequence ID" value="CUH64035.1"/>
    <property type="molecule type" value="Genomic_DNA"/>
</dbReference>
<dbReference type="SUPFAM" id="SSF53474">
    <property type="entry name" value="alpha/beta-Hydrolases"/>
    <property type="match status" value="1"/>
</dbReference>
<sequence>MQVDWTDGKTGFLTAGGKSLEYACFGPAPDQAPTIVMLHEGLGCLALWRDFPQRVAAATGCGVFVYSRAGYGQSDLADLPRPLDYMTREAVDVLPQVLDGFGFQNGILMGHSDGATIAAIYAGSVEDFRVRGLILMAPHFFTEDMGLAEISKAKTVFETGELKQKMAKYHRDPENTFRGWNDSWLAPGFKSWNVGEVIDYLRIPVLAIQGRQDQYGTLAQIDEIDSRIYSPLETAILDDCGHSPHFDQPKQTLAAITDFTARLIRIERESVEIT</sequence>
<dbReference type="RefSeq" id="WP_058261805.1">
    <property type="nucleotide sequence ID" value="NZ_CP051181.1"/>
</dbReference>
<dbReference type="AlphaFoldDB" id="A0A0P1FXB9"/>
<evidence type="ECO:0000313" key="2">
    <source>
        <dbReference type="EMBL" id="CUH64035.1"/>
    </source>
</evidence>
<dbReference type="GO" id="GO:0016740">
    <property type="term" value="F:transferase activity"/>
    <property type="evidence" value="ECO:0007669"/>
    <property type="project" value="UniProtKB-KW"/>
</dbReference>
<name>A0A0P1FXB9_THAGE</name>
<organism evidence="2 3">
    <name type="scientific">Thalassovita gelatinovora</name>
    <name type="common">Thalassobius gelatinovorus</name>
    <dbReference type="NCBI Taxonomy" id="53501"/>
    <lineage>
        <taxon>Bacteria</taxon>
        <taxon>Pseudomonadati</taxon>
        <taxon>Pseudomonadota</taxon>
        <taxon>Alphaproteobacteria</taxon>
        <taxon>Rhodobacterales</taxon>
        <taxon>Roseobacteraceae</taxon>
        <taxon>Thalassovita</taxon>
    </lineage>
</organism>
<dbReference type="STRING" id="53501.SAMN04488043_10971"/>
<dbReference type="InterPro" id="IPR000073">
    <property type="entry name" value="AB_hydrolase_1"/>
</dbReference>
<accession>A0A0P1FXB9</accession>
<dbReference type="OrthoDB" id="9779853at2"/>
<dbReference type="Proteomes" id="UP000051587">
    <property type="component" value="Unassembled WGS sequence"/>
</dbReference>
<dbReference type="Gene3D" id="3.40.50.1820">
    <property type="entry name" value="alpha/beta hydrolase"/>
    <property type="match status" value="1"/>
</dbReference>